<accession>A0ABD3RUE7</accession>
<feature type="region of interest" description="Disordered" evidence="2">
    <location>
        <begin position="583"/>
        <end position="644"/>
    </location>
</feature>
<comment type="caution">
    <text evidence="4">The sequence shown here is derived from an EMBL/GenBank/DDBJ whole genome shotgun (WGS) entry which is preliminary data.</text>
</comment>
<feature type="compositionally biased region" description="Polar residues" evidence="2">
    <location>
        <begin position="287"/>
        <end position="307"/>
    </location>
</feature>
<feature type="compositionally biased region" description="Polar residues" evidence="2">
    <location>
        <begin position="1417"/>
        <end position="1436"/>
    </location>
</feature>
<feature type="compositionally biased region" description="Polar residues" evidence="2">
    <location>
        <begin position="583"/>
        <end position="602"/>
    </location>
</feature>
<protein>
    <recommendedName>
        <fullName evidence="3">AAA+ ATPase domain-containing protein</fullName>
    </recommendedName>
</protein>
<feature type="region of interest" description="Disordered" evidence="2">
    <location>
        <begin position="1391"/>
        <end position="1451"/>
    </location>
</feature>
<dbReference type="EMBL" id="JALLPB020000173">
    <property type="protein sequence ID" value="KAL3815951.1"/>
    <property type="molecule type" value="Genomic_DNA"/>
</dbReference>
<feature type="compositionally biased region" description="Low complexity" evidence="2">
    <location>
        <begin position="27"/>
        <end position="57"/>
    </location>
</feature>
<feature type="region of interest" description="Disordered" evidence="2">
    <location>
        <begin position="1"/>
        <end position="66"/>
    </location>
</feature>
<feature type="region of interest" description="Disordered" evidence="2">
    <location>
        <begin position="88"/>
        <end position="108"/>
    </location>
</feature>
<feature type="compositionally biased region" description="Basic and acidic residues" evidence="2">
    <location>
        <begin position="310"/>
        <end position="332"/>
    </location>
</feature>
<organism evidence="4 5">
    <name type="scientific">Cyclostephanos tholiformis</name>
    <dbReference type="NCBI Taxonomy" id="382380"/>
    <lineage>
        <taxon>Eukaryota</taxon>
        <taxon>Sar</taxon>
        <taxon>Stramenopiles</taxon>
        <taxon>Ochrophyta</taxon>
        <taxon>Bacillariophyta</taxon>
        <taxon>Coscinodiscophyceae</taxon>
        <taxon>Thalassiosirophycidae</taxon>
        <taxon>Stephanodiscales</taxon>
        <taxon>Stephanodiscaceae</taxon>
        <taxon>Cyclostephanos</taxon>
    </lineage>
</organism>
<sequence length="1911" mass="210782">MSHIMYPSSFPPSGRSTMLSLSLPRISESTSTGVAPSSSSPRKFGTSSSSSSITAAARTRRTPDTSVLDAHLAPDDFYERICLVRTNERDDDTDGRGGRGGEEGEGEDAVVPVDAEVDAYGLWPALRYASHRELMSDIERSVPSSAIRKYGKALLTAEYYRSCRRGRDGEIGSYHGIAYLIGRGGGGGKRRVVLLLDGEDVDEDGGGGKIIANDKKKRRSFDFYDRIQEMETGAGTHCGSEEFQSAFRLVMRRIEETAGGMDQQSLASRSPSRAVTTAASLTVINMTKMSSTKARNATDAGNTTSAMGQGKDKKTNDHRSSVESVDEAEHGRPVKTVEFSGEGCSGSVSSPEKPSFPDEDEDRSGMHSTDASSNAYVTSADSSVRRRNRRSSPAIVSGISWFEMYAQMKADGWTHIKGSDRELVEWYYLHPTCKGMNKTTLLRDKTEGTDYFTSEAELQHYAKLNLGWKADCVSPVAKSPVDAELADRVKKRKRGATQVAAKPTTDNFSSGVKKNTVKCAKVARKQQDGTTKRKEIAPKRSPFSPKSQGSASSDESSRFSQVGDGIHVQPVFDSTTVNALKTNMGSKSTAKKNTFSTKSPKSSRAERSNISTAGSVSSVNSSGRSTSGSRSASTGSSSEQSSVDRTYQIMPSISAWRLLQDCFGFTYCGNKYCLPDKENRPGKDSTATEGVNYFASLDDLRKHLCAYGLPEIRTPLSEEEKSNLAMWVRFAYVGGLADGALINPDEVGDLLDFRKAWPMLKELGLKFNGAYLYPNSDPSKPPLRFETAEDFSAHLARFGIPRVDGIQQHEVLDERKRLRLDISIASTDINTYARISPNSTNAYEITPRKPRKCRISTTESTLLGLDTQKPSLAKQTLKWRPFQNEFNLLEQQRKLPVQLMSSEDALSILVKYFNVEVFQKRDGVNHYRLPPTESENSTRDFETLQDLRENLCAFGLPPIVKGMTLDNKKEQDLESWIRCAKFDALRETNAAIPQDFGCDHAILKAHGYNTSTYMLPGMLSHKSKLGFDRFEKLIELINHIARFGLDDSYKRTESKHTFMQEDRLKFEVFVAKVATFDVRKRISEFNLPITNKPALNDHQNIAAAGSHAATRFQTTQKADQSNAVARVDVIATPQLTAQADNTSLGHSVAKVGVAATPCQPALVDDECDQDTPYSSPKKKLQVNPITNFFPARQIVADGNASTLQSNFHAPTDQRHEYSPSSTLDNLSPSCIDMKGDDDVEACLAGTPVRESTALELGDSMQGPDIGFATPPNYAKTIMHDLHQEICVDVMHYPQAESPNMPWNALWAQMRRSGWTYYPGNNLVSYFWVHPSAANMKKTDMIHQCTEGIHYFTSEGSIHRYAIKNLGWEGDGGAPSPAASMLSMTARVKKRSMENGLKLDTSSPRKKSGTSRDGRNNGDVSSSTESPPSNKIRTSPRNKMENDDVSNVSSDIPGQSFNSQFIGDTVYKSLPDIELKVRDKLECCQMVLHPSFNKKQLSKSSSISVVSSMEHEIKDFMEKSILTGTNMDGMTLPSPGFLYICGGPGTGKTTAVTSCAEDMMKWAKDTGYEKPLICSVNMAASQSSSNIKGGVMRTMLKKIAKGLNIANDEPLGKFEKLMMKKVVVLIVDEIDMLFKQHGGIGETWFKTLISWAEDKEMRFSMIGISNCVNDIDSARVRELGHSPRELVFPTYKEEDIVAILEQRLGKHVVDQKALQLISRRVATSSGDARRALEITSNAVGKCYDQMKADDLDAILQYNDQRMPLVKLPHMMRAIREAMPMRHADVISGLPQAAKVILCIAVSLGQVWGPTAKISISTLKKYCVEATKHAVMDELGPGHVMNLVEMLMDSGLLVVDDNHHFNPNDANSKLKIGVQLEDVEIALEESLLKEGGFYRSLVDYVKRECPRPSSPCV</sequence>
<dbReference type="InterPro" id="IPR027417">
    <property type="entry name" value="P-loop_NTPase"/>
</dbReference>
<proteinExistence type="predicted"/>
<feature type="compositionally biased region" description="Polar residues" evidence="2">
    <location>
        <begin position="544"/>
        <end position="560"/>
    </location>
</feature>
<dbReference type="SMART" id="SM00382">
    <property type="entry name" value="AAA"/>
    <property type="match status" value="1"/>
</dbReference>
<feature type="domain" description="AAA+ ATPase" evidence="3">
    <location>
        <begin position="1533"/>
        <end position="1691"/>
    </location>
</feature>
<dbReference type="InterPro" id="IPR003593">
    <property type="entry name" value="AAA+_ATPase"/>
</dbReference>
<dbReference type="GO" id="GO:0006260">
    <property type="term" value="P:DNA replication"/>
    <property type="evidence" value="ECO:0007669"/>
    <property type="project" value="UniProtKB-KW"/>
</dbReference>
<evidence type="ECO:0000256" key="1">
    <source>
        <dbReference type="ARBA" id="ARBA00022705"/>
    </source>
</evidence>
<dbReference type="SUPFAM" id="SSF52540">
    <property type="entry name" value="P-loop containing nucleoside triphosphate hydrolases"/>
    <property type="match status" value="1"/>
</dbReference>
<dbReference type="Proteomes" id="UP001530377">
    <property type="component" value="Unassembled WGS sequence"/>
</dbReference>
<dbReference type="CDD" id="cd00009">
    <property type="entry name" value="AAA"/>
    <property type="match status" value="1"/>
</dbReference>
<evidence type="ECO:0000313" key="5">
    <source>
        <dbReference type="Proteomes" id="UP001530377"/>
    </source>
</evidence>
<evidence type="ECO:0000259" key="3">
    <source>
        <dbReference type="SMART" id="SM00382"/>
    </source>
</evidence>
<feature type="region of interest" description="Disordered" evidence="2">
    <location>
        <begin position="287"/>
        <end position="390"/>
    </location>
</feature>
<feature type="compositionally biased region" description="Polar residues" evidence="2">
    <location>
        <begin position="366"/>
        <end position="377"/>
    </location>
</feature>
<evidence type="ECO:0000256" key="2">
    <source>
        <dbReference type="SAM" id="MobiDB-lite"/>
    </source>
</evidence>
<feature type="compositionally biased region" description="Basic and acidic residues" evidence="2">
    <location>
        <begin position="525"/>
        <end position="538"/>
    </location>
</feature>
<evidence type="ECO:0000313" key="4">
    <source>
        <dbReference type="EMBL" id="KAL3815951.1"/>
    </source>
</evidence>
<dbReference type="Gene3D" id="3.40.50.300">
    <property type="entry name" value="P-loop containing nucleotide triphosphate hydrolases"/>
    <property type="match status" value="1"/>
</dbReference>
<dbReference type="Pfam" id="PF00004">
    <property type="entry name" value="AAA"/>
    <property type="match status" value="1"/>
</dbReference>
<feature type="compositionally biased region" description="Polar residues" evidence="2">
    <location>
        <begin position="504"/>
        <end position="513"/>
    </location>
</feature>
<keyword evidence="5" id="KW-1185">Reference proteome</keyword>
<gene>
    <name evidence="4" type="ORF">ACHAXA_003572</name>
</gene>
<feature type="region of interest" description="Disordered" evidence="2">
    <location>
        <begin position="489"/>
        <end position="560"/>
    </location>
</feature>
<keyword evidence="1" id="KW-0235">DNA replication</keyword>
<reference evidence="4 5" key="1">
    <citation type="submission" date="2024-10" db="EMBL/GenBank/DDBJ databases">
        <title>Updated reference genomes for cyclostephanoid diatoms.</title>
        <authorList>
            <person name="Roberts W.R."/>
            <person name="Alverson A.J."/>
        </authorList>
    </citation>
    <scope>NUCLEOTIDE SEQUENCE [LARGE SCALE GENOMIC DNA]</scope>
    <source>
        <strain evidence="4 5">AJA228-03</strain>
    </source>
</reference>
<dbReference type="InterPro" id="IPR050311">
    <property type="entry name" value="ORC1/CDC6"/>
</dbReference>
<name>A0ABD3RUE7_9STRA</name>
<feature type="compositionally biased region" description="Low complexity" evidence="2">
    <location>
        <begin position="611"/>
        <end position="643"/>
    </location>
</feature>
<dbReference type="Gene3D" id="1.10.8.60">
    <property type="match status" value="1"/>
</dbReference>
<dbReference type="InterPro" id="IPR003959">
    <property type="entry name" value="ATPase_AAA_core"/>
</dbReference>
<dbReference type="PANTHER" id="PTHR10763:SF26">
    <property type="entry name" value="CELL DIVISION CONTROL PROTEIN 6 HOMOLOG"/>
    <property type="match status" value="1"/>
</dbReference>
<dbReference type="PANTHER" id="PTHR10763">
    <property type="entry name" value="CELL DIVISION CONTROL PROTEIN 6-RELATED"/>
    <property type="match status" value="1"/>
</dbReference>